<proteinExistence type="predicted"/>
<dbReference type="EMBL" id="PQIB02000003">
    <property type="protein sequence ID" value="RLN30007.1"/>
    <property type="molecule type" value="Genomic_DNA"/>
</dbReference>
<comment type="caution">
    <text evidence="1">The sequence shown here is derived from an EMBL/GenBank/DDBJ whole genome shotgun (WGS) entry which is preliminary data.</text>
</comment>
<dbReference type="AlphaFoldDB" id="A0A3L6T083"/>
<protein>
    <submittedName>
        <fullName evidence="1">Uncharacterized protein</fullName>
    </submittedName>
</protein>
<accession>A0A3L6T083</accession>
<reference evidence="2" key="1">
    <citation type="journal article" date="2019" name="Nat. Commun.">
        <title>The genome of broomcorn millet.</title>
        <authorList>
            <person name="Zou C."/>
            <person name="Miki D."/>
            <person name="Li D."/>
            <person name="Tang Q."/>
            <person name="Xiao L."/>
            <person name="Rajput S."/>
            <person name="Deng P."/>
            <person name="Jia W."/>
            <person name="Huang R."/>
            <person name="Zhang M."/>
            <person name="Sun Y."/>
            <person name="Hu J."/>
            <person name="Fu X."/>
            <person name="Schnable P.S."/>
            <person name="Li F."/>
            <person name="Zhang H."/>
            <person name="Feng B."/>
            <person name="Zhu X."/>
            <person name="Liu R."/>
            <person name="Schnable J.C."/>
            <person name="Zhu J.-K."/>
            <person name="Zhang H."/>
        </authorList>
    </citation>
    <scope>NUCLEOTIDE SEQUENCE [LARGE SCALE GENOMIC DNA]</scope>
</reference>
<organism evidence="1 2">
    <name type="scientific">Panicum miliaceum</name>
    <name type="common">Proso millet</name>
    <name type="synonym">Broomcorn millet</name>
    <dbReference type="NCBI Taxonomy" id="4540"/>
    <lineage>
        <taxon>Eukaryota</taxon>
        <taxon>Viridiplantae</taxon>
        <taxon>Streptophyta</taxon>
        <taxon>Embryophyta</taxon>
        <taxon>Tracheophyta</taxon>
        <taxon>Spermatophyta</taxon>
        <taxon>Magnoliopsida</taxon>
        <taxon>Liliopsida</taxon>
        <taxon>Poales</taxon>
        <taxon>Poaceae</taxon>
        <taxon>PACMAD clade</taxon>
        <taxon>Panicoideae</taxon>
        <taxon>Panicodae</taxon>
        <taxon>Paniceae</taxon>
        <taxon>Panicinae</taxon>
        <taxon>Panicum</taxon>
        <taxon>Panicum sect. Panicum</taxon>
    </lineage>
</organism>
<evidence type="ECO:0000313" key="1">
    <source>
        <dbReference type="EMBL" id="RLN30007.1"/>
    </source>
</evidence>
<sequence>MRQVTQYLDGSAPLPKLPATYVTFSMLEGVEKHQQALFDSWSVWRLTSTATMSFATVSDIALSGTDSNVGAAANEVRAERAGDVERDGAIGYWRRRAAARRRDGDAIAGEEAFGAKGEITGARPLPVGNKVMDASLTRFADLASGCAGWRPVSFRFAP</sequence>
<keyword evidence="2" id="KW-1185">Reference proteome</keyword>
<gene>
    <name evidence="1" type="ORF">C2845_PM05G27530</name>
</gene>
<evidence type="ECO:0000313" key="2">
    <source>
        <dbReference type="Proteomes" id="UP000275267"/>
    </source>
</evidence>
<name>A0A3L6T083_PANMI</name>
<dbReference type="STRING" id="4540.A0A3L6T083"/>
<dbReference type="Proteomes" id="UP000275267">
    <property type="component" value="Unassembled WGS sequence"/>
</dbReference>